<evidence type="ECO:0000313" key="3">
    <source>
        <dbReference type="Proteomes" id="UP000199411"/>
    </source>
</evidence>
<protein>
    <submittedName>
        <fullName evidence="2">Uncharacterized protein</fullName>
    </submittedName>
</protein>
<evidence type="ECO:0000313" key="2">
    <source>
        <dbReference type="EMBL" id="SDC67179.1"/>
    </source>
</evidence>
<reference evidence="3" key="1">
    <citation type="submission" date="2016-10" db="EMBL/GenBank/DDBJ databases">
        <authorList>
            <person name="Varghese N."/>
            <person name="Submissions S."/>
        </authorList>
    </citation>
    <scope>NUCLEOTIDE SEQUENCE [LARGE SCALE GENOMIC DNA]</scope>
    <source>
        <strain evidence="3">DSM 8415</strain>
    </source>
</reference>
<organism evidence="2 3">
    <name type="scientific">Desulfurella multipotens</name>
    <dbReference type="NCBI Taxonomy" id="79269"/>
    <lineage>
        <taxon>Bacteria</taxon>
        <taxon>Pseudomonadati</taxon>
        <taxon>Campylobacterota</taxon>
        <taxon>Desulfurellia</taxon>
        <taxon>Desulfurellales</taxon>
        <taxon>Desulfurellaceae</taxon>
        <taxon>Desulfurella</taxon>
    </lineage>
</organism>
<feature type="coiled-coil region" evidence="1">
    <location>
        <begin position="136"/>
        <end position="167"/>
    </location>
</feature>
<keyword evidence="1" id="KW-0175">Coiled coil</keyword>
<proteinExistence type="predicted"/>
<evidence type="ECO:0000256" key="1">
    <source>
        <dbReference type="SAM" id="Coils"/>
    </source>
</evidence>
<keyword evidence="3" id="KW-1185">Reference proteome</keyword>
<dbReference type="AlphaFoldDB" id="A0A1G6NH92"/>
<name>A0A1G6NH92_9BACT</name>
<gene>
    <name evidence="2" type="ORF">SAMN05660835_01203</name>
</gene>
<dbReference type="Proteomes" id="UP000199411">
    <property type="component" value="Unassembled WGS sequence"/>
</dbReference>
<dbReference type="EMBL" id="FMYU01000007">
    <property type="protein sequence ID" value="SDC67179.1"/>
    <property type="molecule type" value="Genomic_DNA"/>
</dbReference>
<accession>A0A1G6NH92</accession>
<sequence length="179" mass="21636">MKGIMKDLNDLCKKLADIINECQIEILEYCKSIRVSELRVSRVEWVSSSNSSFNLPQTVSTEEVIERIKNIKVIEWCEKKEQKNIDCNSYGYDDIKRDYFEKYIKNDGLKLLEDSENTYEIHIEQLIENLLKDSENTYVEQLIENIRQKLENIRQKYLKKFEEWQEERKNYLIMKNFSR</sequence>